<comment type="caution">
    <text evidence="1">The sequence shown here is derived from an EMBL/GenBank/DDBJ whole genome shotgun (WGS) entry which is preliminary data.</text>
</comment>
<proteinExistence type="predicted"/>
<evidence type="ECO:0000313" key="2">
    <source>
        <dbReference type="Proteomes" id="UP000814140"/>
    </source>
</evidence>
<keyword evidence="2" id="KW-1185">Reference proteome</keyword>
<name>A0ACB8TK36_9AGAM</name>
<dbReference type="Proteomes" id="UP000814140">
    <property type="component" value="Unassembled WGS sequence"/>
</dbReference>
<protein>
    <submittedName>
        <fullName evidence="1">Uncharacterized protein</fullName>
    </submittedName>
</protein>
<evidence type="ECO:0000313" key="1">
    <source>
        <dbReference type="EMBL" id="KAI0068760.1"/>
    </source>
</evidence>
<dbReference type="EMBL" id="MU277187">
    <property type="protein sequence ID" value="KAI0068760.1"/>
    <property type="molecule type" value="Genomic_DNA"/>
</dbReference>
<gene>
    <name evidence="1" type="ORF">BV25DRAFT_34345</name>
</gene>
<organism evidence="1 2">
    <name type="scientific">Artomyces pyxidatus</name>
    <dbReference type="NCBI Taxonomy" id="48021"/>
    <lineage>
        <taxon>Eukaryota</taxon>
        <taxon>Fungi</taxon>
        <taxon>Dikarya</taxon>
        <taxon>Basidiomycota</taxon>
        <taxon>Agaricomycotina</taxon>
        <taxon>Agaricomycetes</taxon>
        <taxon>Russulales</taxon>
        <taxon>Auriscalpiaceae</taxon>
        <taxon>Artomyces</taxon>
    </lineage>
</organism>
<sequence>MRVSEPDRTAVSGSHQRVKIEEVEEERAQHTVCRRTRVELTRALVSAPVRRTAGGQAPNIASSGSHLKYESATKGRQFDHVSVRSGSGIEKVSAGRRTSAVESSCNCGKVARRGSRASLRKASRRRSRTGGRRARFRETGRGRRWTRKCCWERGFGGYYGQADKKTR</sequence>
<reference evidence="1" key="1">
    <citation type="submission" date="2021-03" db="EMBL/GenBank/DDBJ databases">
        <authorList>
            <consortium name="DOE Joint Genome Institute"/>
            <person name="Ahrendt S."/>
            <person name="Looney B.P."/>
            <person name="Miyauchi S."/>
            <person name="Morin E."/>
            <person name="Drula E."/>
            <person name="Courty P.E."/>
            <person name="Chicoki N."/>
            <person name="Fauchery L."/>
            <person name="Kohler A."/>
            <person name="Kuo A."/>
            <person name="Labutti K."/>
            <person name="Pangilinan J."/>
            <person name="Lipzen A."/>
            <person name="Riley R."/>
            <person name="Andreopoulos W."/>
            <person name="He G."/>
            <person name="Johnson J."/>
            <person name="Barry K.W."/>
            <person name="Grigoriev I.V."/>
            <person name="Nagy L."/>
            <person name="Hibbett D."/>
            <person name="Henrissat B."/>
            <person name="Matheny P.B."/>
            <person name="Labbe J."/>
            <person name="Martin F."/>
        </authorList>
    </citation>
    <scope>NUCLEOTIDE SEQUENCE</scope>
    <source>
        <strain evidence="1">HHB10654</strain>
    </source>
</reference>
<accession>A0ACB8TK36</accession>
<reference evidence="1" key="2">
    <citation type="journal article" date="2022" name="New Phytol.">
        <title>Evolutionary transition to the ectomycorrhizal habit in the genomes of a hyperdiverse lineage of mushroom-forming fungi.</title>
        <authorList>
            <person name="Looney B."/>
            <person name="Miyauchi S."/>
            <person name="Morin E."/>
            <person name="Drula E."/>
            <person name="Courty P.E."/>
            <person name="Kohler A."/>
            <person name="Kuo A."/>
            <person name="LaButti K."/>
            <person name="Pangilinan J."/>
            <person name="Lipzen A."/>
            <person name="Riley R."/>
            <person name="Andreopoulos W."/>
            <person name="He G."/>
            <person name="Johnson J."/>
            <person name="Nolan M."/>
            <person name="Tritt A."/>
            <person name="Barry K.W."/>
            <person name="Grigoriev I.V."/>
            <person name="Nagy L.G."/>
            <person name="Hibbett D."/>
            <person name="Henrissat B."/>
            <person name="Matheny P.B."/>
            <person name="Labbe J."/>
            <person name="Martin F.M."/>
        </authorList>
    </citation>
    <scope>NUCLEOTIDE SEQUENCE</scope>
    <source>
        <strain evidence="1">HHB10654</strain>
    </source>
</reference>